<dbReference type="InterPro" id="IPR019998">
    <property type="entry name" value="Membr_insert_YidC"/>
</dbReference>
<evidence type="ECO:0000256" key="9">
    <source>
        <dbReference type="ARBA" id="ARBA00023136"/>
    </source>
</evidence>
<keyword evidence="5 13" id="KW-1003">Cell membrane</keyword>
<sequence length="595" mass="68574">MDRNTFTGLFLILVILVGSTFLLKPSEEQLKREEFVQDSIAKSKKGVKQPTVVAKTTATLPTDTNAQNLSVEKEEILTLENDKIKVFISTLGGKVSSVELKNETNQLNQPVVLFNKQNNFGIEYSQNNQNLNTSNLFFAKEAVQDNKLVLKATQADGSFVSYTYTLAKESNKVDFKISLSGFQNKVNADKGLTINWAAELQQQEKDINNERIYSTTYFKIANDDVDYLSETESEEKSFTEETLAWVSFKQHFFSAALMSKDGFTNSTLKVQTIANNSAVKAYQAKLNLPFKNQQVNNYELEYYFGSNKFSQLREQGNDLEKQVKMGWGPLKWINRYLVLPVFNFFEGFNVSYGIIILLLTIILKTVLFPFTYKSYLSMAKMRVLKPEMDEIKKKVGDDNPTLLQQEYLKLYKQAGVNPLGGCLPLLFQMPFILAFFYFFPNLFELRHESFLWMKDLSTYDELITFAPIPLLGWSHISLMCLLMTISTLIYTYFNNQVSGAQGQMKYIGYITPIIFFGVLNAYPAGLNYYYFCANILTFAQQYLIRYFVDDEKIHAQIQEFKKKPESAKKKSGFQKKLEDMMRQQQQLKEQQKKKK</sequence>
<comment type="function">
    <text evidence="13">Required for the insertion and/or proper folding and/or complex formation of integral membrane proteins into the membrane. Involved in integration of membrane proteins that insert both dependently and independently of the Sec translocase complex, as well as at least some lipoproteins. Aids folding of multispanning membrane proteins.</text>
</comment>
<dbReference type="Pfam" id="PF02096">
    <property type="entry name" value="60KD_IMP"/>
    <property type="match status" value="1"/>
</dbReference>
<feature type="region of interest" description="Disordered" evidence="14">
    <location>
        <begin position="564"/>
        <end position="595"/>
    </location>
</feature>
<evidence type="ECO:0000256" key="8">
    <source>
        <dbReference type="ARBA" id="ARBA00022989"/>
    </source>
</evidence>
<evidence type="ECO:0000313" key="18">
    <source>
        <dbReference type="Proteomes" id="UP000323653"/>
    </source>
</evidence>
<evidence type="ECO:0000256" key="12">
    <source>
        <dbReference type="ARBA" id="ARBA00033342"/>
    </source>
</evidence>
<evidence type="ECO:0000256" key="13">
    <source>
        <dbReference type="HAMAP-Rule" id="MF_01810"/>
    </source>
</evidence>
<evidence type="ECO:0000256" key="4">
    <source>
        <dbReference type="ARBA" id="ARBA00022448"/>
    </source>
</evidence>
<dbReference type="GO" id="GO:0005886">
    <property type="term" value="C:plasma membrane"/>
    <property type="evidence" value="ECO:0007669"/>
    <property type="project" value="UniProtKB-SubCell"/>
</dbReference>
<proteinExistence type="inferred from homology"/>
<dbReference type="Pfam" id="PF14849">
    <property type="entry name" value="YidC_periplas"/>
    <property type="match status" value="1"/>
</dbReference>
<keyword evidence="9 13" id="KW-0472">Membrane</keyword>
<dbReference type="PRINTS" id="PR00701">
    <property type="entry name" value="60KDINNERMP"/>
</dbReference>
<comment type="similarity">
    <text evidence="2 13">Belongs to the OXA1/ALB3/YidC family. Type 1 subfamily.</text>
</comment>
<feature type="domain" description="Membrane insertase YidC/Oxa/ALB C-terminal" evidence="15">
    <location>
        <begin position="352"/>
        <end position="545"/>
    </location>
</feature>
<evidence type="ECO:0000256" key="6">
    <source>
        <dbReference type="ARBA" id="ARBA00022692"/>
    </source>
</evidence>
<comment type="subcellular location">
    <subcellularLocation>
        <location evidence="1">Cell inner membrane</location>
        <topology evidence="1">Multi-pass membrane protein</topology>
    </subcellularLocation>
    <subcellularLocation>
        <location evidence="13">Cell membrane</location>
        <topology evidence="13">Multi-pass membrane protein</topology>
    </subcellularLocation>
</comment>
<evidence type="ECO:0000256" key="10">
    <source>
        <dbReference type="ARBA" id="ARBA00023186"/>
    </source>
</evidence>
<evidence type="ECO:0000256" key="2">
    <source>
        <dbReference type="ARBA" id="ARBA00010527"/>
    </source>
</evidence>
<evidence type="ECO:0000259" key="16">
    <source>
        <dbReference type="Pfam" id="PF14849"/>
    </source>
</evidence>
<reference evidence="17 18" key="1">
    <citation type="submission" date="2019-08" db="EMBL/GenBank/DDBJ databases">
        <title>Pedobacter sp. nov., isolated from Han river, South Korea.</title>
        <authorList>
            <person name="Lee D.-H."/>
            <person name="Kim Y.-S."/>
            <person name="Hwang E.-M."/>
            <person name="Le Tran T.C."/>
            <person name="Cha C.-J."/>
        </authorList>
    </citation>
    <scope>NUCLEOTIDE SEQUENCE [LARGE SCALE GENOMIC DNA]</scope>
    <source>
        <strain evidence="17 18">CJ43</strain>
    </source>
</reference>
<dbReference type="PANTHER" id="PTHR12428">
    <property type="entry name" value="OXA1"/>
    <property type="match status" value="1"/>
</dbReference>
<comment type="subunit">
    <text evidence="13">Interacts with the Sec translocase complex via SecD. Specifically interacts with transmembrane segments of nascent integral membrane proteins during membrane integration.</text>
</comment>
<keyword evidence="18" id="KW-1185">Reference proteome</keyword>
<evidence type="ECO:0000256" key="14">
    <source>
        <dbReference type="SAM" id="MobiDB-lite"/>
    </source>
</evidence>
<dbReference type="RefSeq" id="WP_149074252.1">
    <property type="nucleotide sequence ID" value="NZ_CP043329.1"/>
</dbReference>
<dbReference type="KEGG" id="pej:FYC62_05680"/>
<dbReference type="GO" id="GO:0051205">
    <property type="term" value="P:protein insertion into membrane"/>
    <property type="evidence" value="ECO:0007669"/>
    <property type="project" value="TreeGrafter"/>
</dbReference>
<dbReference type="Gene3D" id="2.70.98.90">
    <property type="match status" value="1"/>
</dbReference>
<evidence type="ECO:0000256" key="7">
    <source>
        <dbReference type="ARBA" id="ARBA00022927"/>
    </source>
</evidence>
<accession>A0A5C0VET6</accession>
<dbReference type="Proteomes" id="UP000323653">
    <property type="component" value="Chromosome"/>
</dbReference>
<feature type="domain" description="Membrane insertase YidC N-terminal" evidence="16">
    <location>
        <begin position="78"/>
        <end position="338"/>
    </location>
</feature>
<dbReference type="NCBIfam" id="NF002356">
    <property type="entry name" value="PRK01318.2-3"/>
    <property type="match status" value="1"/>
</dbReference>
<dbReference type="InterPro" id="IPR001708">
    <property type="entry name" value="YidC/ALB3/OXA1/COX18"/>
</dbReference>
<organism evidence="17 18">
    <name type="scientific">Pedobacter aquae</name>
    <dbReference type="NCBI Taxonomy" id="2605747"/>
    <lineage>
        <taxon>Bacteria</taxon>
        <taxon>Pseudomonadati</taxon>
        <taxon>Bacteroidota</taxon>
        <taxon>Sphingobacteriia</taxon>
        <taxon>Sphingobacteriales</taxon>
        <taxon>Sphingobacteriaceae</taxon>
        <taxon>Pedobacter</taxon>
    </lineage>
</organism>
<keyword evidence="4 13" id="KW-0813">Transport</keyword>
<feature type="transmembrane region" description="Helical" evidence="13">
    <location>
        <begin position="470"/>
        <end position="493"/>
    </location>
</feature>
<evidence type="ECO:0000259" key="15">
    <source>
        <dbReference type="Pfam" id="PF02096"/>
    </source>
</evidence>
<dbReference type="AlphaFoldDB" id="A0A5C0VET6"/>
<dbReference type="InterPro" id="IPR028055">
    <property type="entry name" value="YidC/Oxa/ALB_C"/>
</dbReference>
<dbReference type="InterPro" id="IPR047196">
    <property type="entry name" value="YidC_ALB_C"/>
</dbReference>
<dbReference type="CDD" id="cd19961">
    <property type="entry name" value="EcYidC-like_peri"/>
    <property type="match status" value="1"/>
</dbReference>
<evidence type="ECO:0000256" key="5">
    <source>
        <dbReference type="ARBA" id="ARBA00022475"/>
    </source>
</evidence>
<feature type="transmembrane region" description="Helical" evidence="13">
    <location>
        <begin position="505"/>
        <end position="522"/>
    </location>
</feature>
<keyword evidence="10 13" id="KW-0143">Chaperone</keyword>
<evidence type="ECO:0000256" key="11">
    <source>
        <dbReference type="ARBA" id="ARBA00033245"/>
    </source>
</evidence>
<protein>
    <recommendedName>
        <fullName evidence="3 13">Membrane protein insertase YidC</fullName>
    </recommendedName>
    <alternativeName>
        <fullName evidence="12 13">Foldase YidC</fullName>
    </alternativeName>
    <alternativeName>
        <fullName evidence="11 13">Membrane integrase YidC</fullName>
    </alternativeName>
    <alternativeName>
        <fullName evidence="13">Membrane protein YidC</fullName>
    </alternativeName>
</protein>
<dbReference type="GO" id="GO:0032977">
    <property type="term" value="F:membrane insertase activity"/>
    <property type="evidence" value="ECO:0007669"/>
    <property type="project" value="InterPro"/>
</dbReference>
<keyword evidence="8 13" id="KW-1133">Transmembrane helix</keyword>
<feature type="transmembrane region" description="Helical" evidence="13">
    <location>
        <begin position="419"/>
        <end position="439"/>
    </location>
</feature>
<gene>
    <name evidence="13 17" type="primary">yidC</name>
    <name evidence="17" type="ORF">FYC62_05680</name>
</gene>
<feature type="transmembrane region" description="Helical" evidence="13">
    <location>
        <begin position="350"/>
        <end position="372"/>
    </location>
</feature>
<keyword evidence="7 13" id="KW-0653">Protein transport</keyword>
<dbReference type="NCBIfam" id="TIGR03592">
    <property type="entry name" value="yidC_oxa1_cterm"/>
    <property type="match status" value="1"/>
</dbReference>
<dbReference type="PANTHER" id="PTHR12428:SF65">
    <property type="entry name" value="CYTOCHROME C OXIDASE ASSEMBLY PROTEIN COX18, MITOCHONDRIAL"/>
    <property type="match status" value="1"/>
</dbReference>
<dbReference type="HAMAP" id="MF_01810">
    <property type="entry name" value="YidC_type1"/>
    <property type="match status" value="1"/>
</dbReference>
<name>A0A5C0VET6_9SPHI</name>
<dbReference type="InterPro" id="IPR028053">
    <property type="entry name" value="Membr_insert_YidC_N"/>
</dbReference>
<dbReference type="InterPro" id="IPR038221">
    <property type="entry name" value="YidC_periplasmic_sf"/>
</dbReference>
<keyword evidence="6 13" id="KW-0812">Transmembrane</keyword>
<evidence type="ECO:0000313" key="17">
    <source>
        <dbReference type="EMBL" id="QEK51218.1"/>
    </source>
</evidence>
<dbReference type="NCBIfam" id="TIGR03593">
    <property type="entry name" value="yidC_nterm"/>
    <property type="match status" value="1"/>
</dbReference>
<dbReference type="GO" id="GO:0015031">
    <property type="term" value="P:protein transport"/>
    <property type="evidence" value="ECO:0007669"/>
    <property type="project" value="UniProtKB-KW"/>
</dbReference>
<evidence type="ECO:0000256" key="1">
    <source>
        <dbReference type="ARBA" id="ARBA00004429"/>
    </source>
</evidence>
<evidence type="ECO:0000256" key="3">
    <source>
        <dbReference type="ARBA" id="ARBA00015325"/>
    </source>
</evidence>
<dbReference type="EMBL" id="CP043329">
    <property type="protein sequence ID" value="QEK51218.1"/>
    <property type="molecule type" value="Genomic_DNA"/>
</dbReference>
<dbReference type="CDD" id="cd20070">
    <property type="entry name" value="5TM_YidC_Alb3"/>
    <property type="match status" value="1"/>
</dbReference>